<dbReference type="SMART" id="SM00338">
    <property type="entry name" value="BRLZ"/>
    <property type="match status" value="1"/>
</dbReference>
<evidence type="ECO:0000256" key="3">
    <source>
        <dbReference type="ARBA" id="ARBA00023163"/>
    </source>
</evidence>
<dbReference type="Gene3D" id="1.20.5.170">
    <property type="match status" value="1"/>
</dbReference>
<accession>A0A812CKT3</accession>
<keyword evidence="2" id="KW-0238">DNA-binding</keyword>
<name>A0A812CKT3_ACAPH</name>
<proteinExistence type="predicted"/>
<dbReference type="InterPro" id="IPR000837">
    <property type="entry name" value="AP-1"/>
</dbReference>
<keyword evidence="3" id="KW-0804">Transcription</keyword>
<feature type="region of interest" description="Disordered" evidence="4">
    <location>
        <begin position="1"/>
        <end position="37"/>
    </location>
</feature>
<sequence>MMTDTESEPNLNSWSFANTPESLTDENSPSQPKDSDQCLYNVDDNEPLQNAVEKFKETGDMIHIVKQELRWHLLYKRSKEGKEEINTEENTPKHYKLRDEEITKIKRRREQNRMAAQRCRQRKKNKMIDLEESIKRLWSQLHVSKEENSRLRVENVNLKMEVQQYRRYAQNMSFNYHGSCHQTDNYLSPMLTTMPSYAPSFTSETADMVF</sequence>
<evidence type="ECO:0000313" key="7">
    <source>
        <dbReference type="Proteomes" id="UP000597762"/>
    </source>
</evidence>
<feature type="domain" description="BZIP" evidence="5">
    <location>
        <begin position="102"/>
        <end position="165"/>
    </location>
</feature>
<protein>
    <recommendedName>
        <fullName evidence="5">BZIP domain-containing protein</fullName>
    </recommendedName>
</protein>
<gene>
    <name evidence="6" type="ORF">SPHA_35529</name>
</gene>
<dbReference type="PROSITE" id="PS50217">
    <property type="entry name" value="BZIP"/>
    <property type="match status" value="1"/>
</dbReference>
<dbReference type="PANTHER" id="PTHR23351">
    <property type="entry name" value="FOS TRANSCRIPTION FACTOR-RELATED"/>
    <property type="match status" value="1"/>
</dbReference>
<keyword evidence="7" id="KW-1185">Reference proteome</keyword>
<dbReference type="PANTHER" id="PTHR23351:SF24">
    <property type="entry name" value="ACTIVATING TRANSCRIPTION FACTOR 3-RELATED"/>
    <property type="match status" value="1"/>
</dbReference>
<dbReference type="GO" id="GO:0005634">
    <property type="term" value="C:nucleus"/>
    <property type="evidence" value="ECO:0007669"/>
    <property type="project" value="TreeGrafter"/>
</dbReference>
<dbReference type="EMBL" id="CAHIKZ030001531">
    <property type="protein sequence ID" value="CAE1267257.1"/>
    <property type="molecule type" value="Genomic_DNA"/>
</dbReference>
<dbReference type="AlphaFoldDB" id="A0A812CKT3"/>
<feature type="compositionally biased region" description="Polar residues" evidence="4">
    <location>
        <begin position="8"/>
        <end position="32"/>
    </location>
</feature>
<dbReference type="GO" id="GO:0000981">
    <property type="term" value="F:DNA-binding transcription factor activity, RNA polymerase II-specific"/>
    <property type="evidence" value="ECO:0007669"/>
    <property type="project" value="TreeGrafter"/>
</dbReference>
<evidence type="ECO:0000313" key="6">
    <source>
        <dbReference type="EMBL" id="CAE1267257.1"/>
    </source>
</evidence>
<evidence type="ECO:0000256" key="1">
    <source>
        <dbReference type="ARBA" id="ARBA00023015"/>
    </source>
</evidence>
<dbReference type="PROSITE" id="PS00036">
    <property type="entry name" value="BZIP_BASIC"/>
    <property type="match status" value="1"/>
</dbReference>
<dbReference type="Proteomes" id="UP000597762">
    <property type="component" value="Unassembled WGS sequence"/>
</dbReference>
<organism evidence="6 7">
    <name type="scientific">Acanthosepion pharaonis</name>
    <name type="common">Pharaoh cuttlefish</name>
    <name type="synonym">Sepia pharaonis</name>
    <dbReference type="NCBI Taxonomy" id="158019"/>
    <lineage>
        <taxon>Eukaryota</taxon>
        <taxon>Metazoa</taxon>
        <taxon>Spiralia</taxon>
        <taxon>Lophotrochozoa</taxon>
        <taxon>Mollusca</taxon>
        <taxon>Cephalopoda</taxon>
        <taxon>Coleoidea</taxon>
        <taxon>Decapodiformes</taxon>
        <taxon>Sepiida</taxon>
        <taxon>Sepiina</taxon>
        <taxon>Sepiidae</taxon>
        <taxon>Acanthosepion</taxon>
    </lineage>
</organism>
<evidence type="ECO:0000259" key="5">
    <source>
        <dbReference type="PROSITE" id="PS50217"/>
    </source>
</evidence>
<dbReference type="GO" id="GO:0000978">
    <property type="term" value="F:RNA polymerase II cis-regulatory region sequence-specific DNA binding"/>
    <property type="evidence" value="ECO:0007669"/>
    <property type="project" value="TreeGrafter"/>
</dbReference>
<keyword evidence="1" id="KW-0805">Transcription regulation</keyword>
<reference evidence="6" key="1">
    <citation type="submission" date="2021-01" db="EMBL/GenBank/DDBJ databases">
        <authorList>
            <person name="Li R."/>
            <person name="Bekaert M."/>
        </authorList>
    </citation>
    <scope>NUCLEOTIDE SEQUENCE</scope>
    <source>
        <strain evidence="6">Farmed</strain>
    </source>
</reference>
<dbReference type="InterPro" id="IPR004827">
    <property type="entry name" value="bZIP"/>
</dbReference>
<dbReference type="OrthoDB" id="2596881at2759"/>
<comment type="caution">
    <text evidence="6">The sequence shown here is derived from an EMBL/GenBank/DDBJ whole genome shotgun (WGS) entry which is preliminary data.</text>
</comment>
<evidence type="ECO:0000256" key="2">
    <source>
        <dbReference type="ARBA" id="ARBA00023125"/>
    </source>
</evidence>
<dbReference type="Pfam" id="PF00170">
    <property type="entry name" value="bZIP_1"/>
    <property type="match status" value="1"/>
</dbReference>
<dbReference type="SUPFAM" id="SSF57959">
    <property type="entry name" value="Leucine zipper domain"/>
    <property type="match status" value="1"/>
</dbReference>
<evidence type="ECO:0000256" key="4">
    <source>
        <dbReference type="SAM" id="MobiDB-lite"/>
    </source>
</evidence>
<dbReference type="InterPro" id="IPR046347">
    <property type="entry name" value="bZIP_sf"/>
</dbReference>